<organism evidence="1 2">
    <name type="scientific">Phenylobacterium terrae</name>
    <dbReference type="NCBI Taxonomy" id="2665495"/>
    <lineage>
        <taxon>Bacteria</taxon>
        <taxon>Pseudomonadati</taxon>
        <taxon>Pseudomonadota</taxon>
        <taxon>Alphaproteobacteria</taxon>
        <taxon>Caulobacterales</taxon>
        <taxon>Caulobacteraceae</taxon>
        <taxon>Phenylobacterium</taxon>
    </lineage>
</organism>
<name>A0ABW4N5N1_9CAUL</name>
<keyword evidence="2" id="KW-1185">Reference proteome</keyword>
<dbReference type="Proteomes" id="UP001597237">
    <property type="component" value="Unassembled WGS sequence"/>
</dbReference>
<dbReference type="PROSITE" id="PS51257">
    <property type="entry name" value="PROKAR_LIPOPROTEIN"/>
    <property type="match status" value="1"/>
</dbReference>
<dbReference type="RefSeq" id="WP_377282847.1">
    <property type="nucleotide sequence ID" value="NZ_JBHRSI010000008.1"/>
</dbReference>
<evidence type="ECO:0000313" key="1">
    <source>
        <dbReference type="EMBL" id="MFD1783965.1"/>
    </source>
</evidence>
<accession>A0ABW4N5N1</accession>
<protein>
    <submittedName>
        <fullName evidence="1">Uncharacterized protein</fullName>
    </submittedName>
</protein>
<proteinExistence type="predicted"/>
<sequence>MRILLVAAAFTVCGCTPMSLEQGKRLAARYAGDTAAVEFRDLVLHEGHVCGQMSIAGAEGGFRGFIAELDTGHVIREPELDSPAGLTPYERAVDQLDRGSSLLDFSATSLHLCGRSVASPAFETARRALSRHIGLAAIPRLDETQAGRAEP</sequence>
<gene>
    <name evidence="1" type="ORF">ACFSC0_11220</name>
</gene>
<comment type="caution">
    <text evidence="1">The sequence shown here is derived from an EMBL/GenBank/DDBJ whole genome shotgun (WGS) entry which is preliminary data.</text>
</comment>
<reference evidence="2" key="1">
    <citation type="journal article" date="2019" name="Int. J. Syst. Evol. Microbiol.">
        <title>The Global Catalogue of Microorganisms (GCM) 10K type strain sequencing project: providing services to taxonomists for standard genome sequencing and annotation.</title>
        <authorList>
            <consortium name="The Broad Institute Genomics Platform"/>
            <consortium name="The Broad Institute Genome Sequencing Center for Infectious Disease"/>
            <person name="Wu L."/>
            <person name="Ma J."/>
        </authorList>
    </citation>
    <scope>NUCLEOTIDE SEQUENCE [LARGE SCALE GENOMIC DNA]</scope>
    <source>
        <strain evidence="2">DFY28</strain>
    </source>
</reference>
<evidence type="ECO:0000313" key="2">
    <source>
        <dbReference type="Proteomes" id="UP001597237"/>
    </source>
</evidence>
<dbReference type="EMBL" id="JBHUEY010000001">
    <property type="protein sequence ID" value="MFD1783965.1"/>
    <property type="molecule type" value="Genomic_DNA"/>
</dbReference>